<dbReference type="EMBL" id="CM007892">
    <property type="protein sequence ID" value="OTG32031.1"/>
    <property type="molecule type" value="Genomic_DNA"/>
</dbReference>
<organism evidence="1 2">
    <name type="scientific">Helianthus annuus</name>
    <name type="common">Common sunflower</name>
    <dbReference type="NCBI Taxonomy" id="4232"/>
    <lineage>
        <taxon>Eukaryota</taxon>
        <taxon>Viridiplantae</taxon>
        <taxon>Streptophyta</taxon>
        <taxon>Embryophyta</taxon>
        <taxon>Tracheophyta</taxon>
        <taxon>Spermatophyta</taxon>
        <taxon>Magnoliopsida</taxon>
        <taxon>eudicotyledons</taxon>
        <taxon>Gunneridae</taxon>
        <taxon>Pentapetalae</taxon>
        <taxon>asterids</taxon>
        <taxon>campanulids</taxon>
        <taxon>Asterales</taxon>
        <taxon>Asteraceae</taxon>
        <taxon>Asteroideae</taxon>
        <taxon>Heliantheae alliance</taxon>
        <taxon>Heliantheae</taxon>
        <taxon>Helianthus</taxon>
    </lineage>
</organism>
<sequence length="71" mass="7910">MMFVPQACVASDVQESVVGGVQTMHRIVEDKFHDGYGKILHIRLLDDVISSINGWYMERGLFGLVFLGLAV</sequence>
<protein>
    <submittedName>
        <fullName evidence="1">Uncharacterized protein</fullName>
    </submittedName>
</protein>
<name>A0A251VBK8_HELAN</name>
<evidence type="ECO:0000313" key="2">
    <source>
        <dbReference type="Proteomes" id="UP000215914"/>
    </source>
</evidence>
<proteinExistence type="predicted"/>
<reference evidence="2" key="1">
    <citation type="journal article" date="2017" name="Nature">
        <title>The sunflower genome provides insights into oil metabolism, flowering and Asterid evolution.</title>
        <authorList>
            <person name="Badouin H."/>
            <person name="Gouzy J."/>
            <person name="Grassa C.J."/>
            <person name="Murat F."/>
            <person name="Staton S.E."/>
            <person name="Cottret L."/>
            <person name="Lelandais-Briere C."/>
            <person name="Owens G.L."/>
            <person name="Carrere S."/>
            <person name="Mayjonade B."/>
            <person name="Legrand L."/>
            <person name="Gill N."/>
            <person name="Kane N.C."/>
            <person name="Bowers J.E."/>
            <person name="Hubner S."/>
            <person name="Bellec A."/>
            <person name="Berard A."/>
            <person name="Berges H."/>
            <person name="Blanchet N."/>
            <person name="Boniface M.C."/>
            <person name="Brunel D."/>
            <person name="Catrice O."/>
            <person name="Chaidir N."/>
            <person name="Claudel C."/>
            <person name="Donnadieu C."/>
            <person name="Faraut T."/>
            <person name="Fievet G."/>
            <person name="Helmstetter N."/>
            <person name="King M."/>
            <person name="Knapp S.J."/>
            <person name="Lai Z."/>
            <person name="Le Paslier M.C."/>
            <person name="Lippi Y."/>
            <person name="Lorenzon L."/>
            <person name="Mandel J.R."/>
            <person name="Marage G."/>
            <person name="Marchand G."/>
            <person name="Marquand E."/>
            <person name="Bret-Mestries E."/>
            <person name="Morien E."/>
            <person name="Nambeesan S."/>
            <person name="Nguyen T."/>
            <person name="Pegot-Espagnet P."/>
            <person name="Pouilly N."/>
            <person name="Raftis F."/>
            <person name="Sallet E."/>
            <person name="Schiex T."/>
            <person name="Thomas J."/>
            <person name="Vandecasteele C."/>
            <person name="Vares D."/>
            <person name="Vear F."/>
            <person name="Vautrin S."/>
            <person name="Crespi M."/>
            <person name="Mangin B."/>
            <person name="Burke J.M."/>
            <person name="Salse J."/>
            <person name="Munos S."/>
            <person name="Vincourt P."/>
            <person name="Rieseberg L.H."/>
            <person name="Langlade N.B."/>
        </authorList>
    </citation>
    <scope>NUCLEOTIDE SEQUENCE [LARGE SCALE GENOMIC DNA]</scope>
    <source>
        <strain evidence="2">cv. SF193</strain>
    </source>
</reference>
<gene>
    <name evidence="1" type="ORF">HannXRQ_Chr03g0082131</name>
</gene>
<evidence type="ECO:0000313" key="1">
    <source>
        <dbReference type="EMBL" id="OTG32031.1"/>
    </source>
</evidence>
<dbReference type="InParanoid" id="A0A251VBK8"/>
<dbReference type="STRING" id="4232.A0A251VBK8"/>
<accession>A0A251VBK8</accession>
<dbReference type="AlphaFoldDB" id="A0A251VBK8"/>
<dbReference type="Proteomes" id="UP000215914">
    <property type="component" value="Chromosome 3"/>
</dbReference>
<keyword evidence="2" id="KW-1185">Reference proteome</keyword>